<feature type="domain" description="Spore germination GerAC-like C-terminal" evidence="9">
    <location>
        <begin position="240"/>
        <end position="407"/>
    </location>
</feature>
<evidence type="ECO:0000313" key="12">
    <source>
        <dbReference type="Proteomes" id="UP000724672"/>
    </source>
</evidence>
<evidence type="ECO:0000256" key="6">
    <source>
        <dbReference type="ARBA" id="ARBA00023139"/>
    </source>
</evidence>
<dbReference type="PANTHER" id="PTHR35789:SF1">
    <property type="entry name" value="SPORE GERMINATION PROTEIN B3"/>
    <property type="match status" value="1"/>
</dbReference>
<dbReference type="InterPro" id="IPR046953">
    <property type="entry name" value="Spore_GerAC-like_C"/>
</dbReference>
<dbReference type="RefSeq" id="WP_203366989.1">
    <property type="nucleotide sequence ID" value="NZ_WSFT01000040.1"/>
</dbReference>
<keyword evidence="5 8" id="KW-0472">Membrane</keyword>
<feature type="transmembrane region" description="Helical" evidence="8">
    <location>
        <begin position="6"/>
        <end position="25"/>
    </location>
</feature>
<dbReference type="Pfam" id="PF25198">
    <property type="entry name" value="Spore_GerAC_N"/>
    <property type="match status" value="1"/>
</dbReference>
<keyword evidence="7" id="KW-0449">Lipoprotein</keyword>
<keyword evidence="6" id="KW-0564">Palmitate</keyword>
<comment type="caution">
    <text evidence="11">The sequence shown here is derived from an EMBL/GenBank/DDBJ whole genome shotgun (WGS) entry which is preliminary data.</text>
</comment>
<accession>A0A942V0R8</accession>
<evidence type="ECO:0000256" key="1">
    <source>
        <dbReference type="ARBA" id="ARBA00004635"/>
    </source>
</evidence>
<keyword evidence="12" id="KW-1185">Reference proteome</keyword>
<sequence length="410" mass="46578">MKNKSIIYIQLLVLIISVLMLNGCWDYKEVEKRGYVLGIGIDEPFPIPQGDGENKSHMSEKELELYELQQGDPRYAFTIQVPILPKAQIKPLGAGGGGGEESRSWNLTLLGRSFFEANREFSTRVDYMPFYEHLQVIVLNENIAKNGIIPPLDMILRDPEMRRRTRVFVAPDKALDVLKVSPKIDDYASLYLQQLPNNADKTSRMAHVTDLGEVAESLHSNTDFVLPRVISTEDEIKNAGLAVFKKDKMVGWLGEVYTIYTKWIRDAVKGGIIVIKSPEDPSVLITLELSEVKTKVKPIIDGDNIKMKIESKAVVNIAEITQTKHENVLDEAFIERVEKEAEKEVSNRIQEAIKYVQKKLGADIFHFNVIMKSFAPNEWEKVKDDWHSIFETLEAEVNVDIKVDHVGIIK</sequence>
<evidence type="ECO:0000256" key="3">
    <source>
        <dbReference type="ARBA" id="ARBA00022544"/>
    </source>
</evidence>
<dbReference type="EMBL" id="WSFT01000040">
    <property type="protein sequence ID" value="MBS4539067.1"/>
    <property type="molecule type" value="Genomic_DNA"/>
</dbReference>
<proteinExistence type="inferred from homology"/>
<comment type="similarity">
    <text evidence="2">Belongs to the GerABKC lipoprotein family.</text>
</comment>
<evidence type="ECO:0000259" key="9">
    <source>
        <dbReference type="Pfam" id="PF05504"/>
    </source>
</evidence>
<evidence type="ECO:0000259" key="10">
    <source>
        <dbReference type="Pfam" id="PF25198"/>
    </source>
</evidence>
<protein>
    <submittedName>
        <fullName evidence="11">Ger(X)C family spore germination protein</fullName>
    </submittedName>
</protein>
<dbReference type="PANTHER" id="PTHR35789">
    <property type="entry name" value="SPORE GERMINATION PROTEIN B3"/>
    <property type="match status" value="1"/>
</dbReference>
<feature type="domain" description="Spore germination protein N-terminal" evidence="10">
    <location>
        <begin position="26"/>
        <end position="229"/>
    </location>
</feature>
<evidence type="ECO:0000256" key="4">
    <source>
        <dbReference type="ARBA" id="ARBA00022729"/>
    </source>
</evidence>
<evidence type="ECO:0000256" key="8">
    <source>
        <dbReference type="SAM" id="Phobius"/>
    </source>
</evidence>
<dbReference type="InterPro" id="IPR057336">
    <property type="entry name" value="GerAC_N"/>
</dbReference>
<comment type="subcellular location">
    <subcellularLocation>
        <location evidence="1">Membrane</location>
        <topology evidence="1">Lipid-anchor</topology>
    </subcellularLocation>
</comment>
<dbReference type="GO" id="GO:0009847">
    <property type="term" value="P:spore germination"/>
    <property type="evidence" value="ECO:0007669"/>
    <property type="project" value="InterPro"/>
</dbReference>
<dbReference type="GO" id="GO:0016020">
    <property type="term" value="C:membrane"/>
    <property type="evidence" value="ECO:0007669"/>
    <property type="project" value="UniProtKB-SubCell"/>
</dbReference>
<gene>
    <name evidence="11" type="ORF">GOQ27_11380</name>
</gene>
<dbReference type="InterPro" id="IPR008844">
    <property type="entry name" value="Spore_GerAC-like"/>
</dbReference>
<evidence type="ECO:0000256" key="5">
    <source>
        <dbReference type="ARBA" id="ARBA00023136"/>
    </source>
</evidence>
<dbReference type="InterPro" id="IPR038501">
    <property type="entry name" value="Spore_GerAC_C_sf"/>
</dbReference>
<evidence type="ECO:0000313" key="11">
    <source>
        <dbReference type="EMBL" id="MBS4539067.1"/>
    </source>
</evidence>
<keyword evidence="8" id="KW-0812">Transmembrane</keyword>
<keyword evidence="3" id="KW-0309">Germination</keyword>
<dbReference type="Gene3D" id="3.30.300.210">
    <property type="entry name" value="Nutrient germinant receptor protein C, domain 3"/>
    <property type="match status" value="1"/>
</dbReference>
<evidence type="ECO:0000256" key="7">
    <source>
        <dbReference type="ARBA" id="ARBA00023288"/>
    </source>
</evidence>
<organism evidence="11 12">
    <name type="scientific">Anaeromonas frigoriresistens</name>
    <dbReference type="NCBI Taxonomy" id="2683708"/>
    <lineage>
        <taxon>Bacteria</taxon>
        <taxon>Bacillati</taxon>
        <taxon>Bacillota</taxon>
        <taxon>Tissierellia</taxon>
        <taxon>Tissierellales</taxon>
        <taxon>Thermohalobacteraceae</taxon>
        <taxon>Anaeromonas</taxon>
    </lineage>
</organism>
<evidence type="ECO:0000256" key="2">
    <source>
        <dbReference type="ARBA" id="ARBA00007886"/>
    </source>
</evidence>
<reference evidence="11" key="1">
    <citation type="submission" date="2019-12" db="EMBL/GenBank/DDBJ databases">
        <title>Clostridiaceae gen. nov. sp. nov., isolated from sediment in Xinjiang, China.</title>
        <authorList>
            <person name="Zhang R."/>
        </authorList>
    </citation>
    <scope>NUCLEOTIDE SEQUENCE</scope>
    <source>
        <strain evidence="11">D2Q-11</strain>
    </source>
</reference>
<name>A0A942V0R8_9FIRM</name>
<dbReference type="NCBIfam" id="TIGR02887">
    <property type="entry name" value="spore_ger_x_C"/>
    <property type="match status" value="1"/>
</dbReference>
<dbReference type="AlphaFoldDB" id="A0A942V0R8"/>
<dbReference type="Proteomes" id="UP000724672">
    <property type="component" value="Unassembled WGS sequence"/>
</dbReference>
<keyword evidence="8" id="KW-1133">Transmembrane helix</keyword>
<dbReference type="Pfam" id="PF05504">
    <property type="entry name" value="Spore_GerAC"/>
    <property type="match status" value="1"/>
</dbReference>
<keyword evidence="4" id="KW-0732">Signal</keyword>